<organism evidence="4 5">
    <name type="scientific">Candidatus Dojkabacteria bacterium</name>
    <dbReference type="NCBI Taxonomy" id="2099670"/>
    <lineage>
        <taxon>Bacteria</taxon>
        <taxon>Candidatus Dojkabacteria</taxon>
    </lineage>
</organism>
<evidence type="ECO:0000313" key="4">
    <source>
        <dbReference type="EMBL" id="NLZ24583.1"/>
    </source>
</evidence>
<dbReference type="InterPro" id="IPR001537">
    <property type="entry name" value="SpoU_MeTrfase"/>
</dbReference>
<dbReference type="GO" id="GO:0003723">
    <property type="term" value="F:RNA binding"/>
    <property type="evidence" value="ECO:0007669"/>
    <property type="project" value="InterPro"/>
</dbReference>
<evidence type="ECO:0000256" key="2">
    <source>
        <dbReference type="ARBA" id="ARBA00022679"/>
    </source>
</evidence>
<name>A0A847VDH4_9BACT</name>
<dbReference type="InterPro" id="IPR029028">
    <property type="entry name" value="Alpha/beta_knot_MTases"/>
</dbReference>
<proteinExistence type="predicted"/>
<dbReference type="Pfam" id="PF00588">
    <property type="entry name" value="SpoU_methylase"/>
    <property type="match status" value="1"/>
</dbReference>
<dbReference type="GO" id="GO:0008173">
    <property type="term" value="F:RNA methyltransferase activity"/>
    <property type="evidence" value="ECO:0007669"/>
    <property type="project" value="InterPro"/>
</dbReference>
<dbReference type="InterPro" id="IPR051259">
    <property type="entry name" value="rRNA_Methyltransferase"/>
</dbReference>
<accession>A0A847VDH4</accession>
<dbReference type="Gene3D" id="3.40.1280.10">
    <property type="match status" value="1"/>
</dbReference>
<reference evidence="4 5" key="1">
    <citation type="journal article" date="2020" name="Biotechnol. Biofuels">
        <title>New insights from the biogas microbiome by comprehensive genome-resolved metagenomics of nearly 1600 species originating from multiple anaerobic digesters.</title>
        <authorList>
            <person name="Campanaro S."/>
            <person name="Treu L."/>
            <person name="Rodriguez-R L.M."/>
            <person name="Kovalovszki A."/>
            <person name="Ziels R.M."/>
            <person name="Maus I."/>
            <person name="Zhu X."/>
            <person name="Kougias P.G."/>
            <person name="Basile A."/>
            <person name="Luo G."/>
            <person name="Schluter A."/>
            <person name="Konstantinidis K.T."/>
            <person name="Angelidaki I."/>
        </authorList>
    </citation>
    <scope>NUCLEOTIDE SEQUENCE [LARGE SCALE GENOMIC DNA]</scope>
    <source>
        <strain evidence="4">AS19jrsBPTG_9</strain>
    </source>
</reference>
<dbReference type="SUPFAM" id="SSF75217">
    <property type="entry name" value="alpha/beta knot"/>
    <property type="match status" value="1"/>
</dbReference>
<dbReference type="Gene3D" id="3.30.1330.30">
    <property type="match status" value="1"/>
</dbReference>
<dbReference type="InterPro" id="IPR029026">
    <property type="entry name" value="tRNA_m1G_MTases_N"/>
</dbReference>
<dbReference type="InterPro" id="IPR029064">
    <property type="entry name" value="Ribosomal_eL30-like_sf"/>
</dbReference>
<feature type="domain" description="tRNA/rRNA methyltransferase SpoU type" evidence="3">
    <location>
        <begin position="99"/>
        <end position="234"/>
    </location>
</feature>
<dbReference type="PANTHER" id="PTHR43191">
    <property type="entry name" value="RRNA METHYLTRANSFERASE 3"/>
    <property type="match status" value="1"/>
</dbReference>
<keyword evidence="2 4" id="KW-0808">Transferase</keyword>
<dbReference type="CDD" id="cd18082">
    <property type="entry name" value="SpoU-like_family"/>
    <property type="match status" value="1"/>
</dbReference>
<sequence length="246" mass="28121">MFLPKIKKYQKKYSYSYAFGSYPVLEILKKHSDKILLILFKQEGLESSATKEILELAQQKKIKTEINSKLIDKIAVKENTYVVAVFKKYDTVLDSDENHLVLVNPTNKGNLGTVIRTMLGFNFKNLGIINPSVDIFDPMVVRATMGGLFSINFMHYGTIDDYIKQFPNHNLYPFMLKGESNILDTVFKKPFTIIQGNESRGLDDRYLELGESVYIPHSKDIDSLNLSIASGISLWEASKDSLEFRR</sequence>
<comment type="caution">
    <text evidence="4">The sequence shown here is derived from an EMBL/GenBank/DDBJ whole genome shotgun (WGS) entry which is preliminary data.</text>
</comment>
<evidence type="ECO:0000313" key="5">
    <source>
        <dbReference type="Proteomes" id="UP000564033"/>
    </source>
</evidence>
<gene>
    <name evidence="4" type="ORF">GX888_02470</name>
</gene>
<dbReference type="GO" id="GO:0032259">
    <property type="term" value="P:methylation"/>
    <property type="evidence" value="ECO:0007669"/>
    <property type="project" value="UniProtKB-KW"/>
</dbReference>
<evidence type="ECO:0000259" key="3">
    <source>
        <dbReference type="Pfam" id="PF00588"/>
    </source>
</evidence>
<dbReference type="GO" id="GO:0006396">
    <property type="term" value="P:RNA processing"/>
    <property type="evidence" value="ECO:0007669"/>
    <property type="project" value="InterPro"/>
</dbReference>
<dbReference type="Proteomes" id="UP000564033">
    <property type="component" value="Unassembled WGS sequence"/>
</dbReference>
<dbReference type="EMBL" id="JAAZIL010000059">
    <property type="protein sequence ID" value="NLZ24583.1"/>
    <property type="molecule type" value="Genomic_DNA"/>
</dbReference>
<dbReference type="AlphaFoldDB" id="A0A847VDH4"/>
<protein>
    <submittedName>
        <fullName evidence="4">TrmH family RNA methyltransferase</fullName>
    </submittedName>
</protein>
<dbReference type="PANTHER" id="PTHR43191:SF7">
    <property type="entry name" value="OBP33PEP LIKE PROTEIN"/>
    <property type="match status" value="1"/>
</dbReference>
<keyword evidence="1 4" id="KW-0489">Methyltransferase</keyword>
<evidence type="ECO:0000256" key="1">
    <source>
        <dbReference type="ARBA" id="ARBA00022603"/>
    </source>
</evidence>